<proteinExistence type="predicted"/>
<evidence type="ECO:0000313" key="3">
    <source>
        <dbReference type="Proteomes" id="UP000029844"/>
    </source>
</evidence>
<name>A0A099VZP0_9LIST</name>
<evidence type="ECO:0000259" key="1">
    <source>
        <dbReference type="PROSITE" id="PS50943"/>
    </source>
</evidence>
<dbReference type="InterPro" id="IPR011990">
    <property type="entry name" value="TPR-like_helical_dom_sf"/>
</dbReference>
<dbReference type="InterPro" id="IPR010057">
    <property type="entry name" value="Transcription_activator_Rgg_C"/>
</dbReference>
<dbReference type="InterPro" id="IPR053163">
    <property type="entry name" value="HTH-type_regulator_Rgg"/>
</dbReference>
<dbReference type="EMBL" id="JNFA01000030">
    <property type="protein sequence ID" value="KGL37906.1"/>
    <property type="molecule type" value="Genomic_DNA"/>
</dbReference>
<dbReference type="Pfam" id="PF21259">
    <property type="entry name" value="Rgg_C"/>
    <property type="match status" value="1"/>
</dbReference>
<dbReference type="AlphaFoldDB" id="A0A099VZP0"/>
<dbReference type="SMART" id="SM00530">
    <property type="entry name" value="HTH_XRE"/>
    <property type="match status" value="1"/>
</dbReference>
<dbReference type="STRING" id="1552123.EP57_15210"/>
<dbReference type="Gene3D" id="1.25.40.10">
    <property type="entry name" value="Tetratricopeptide repeat domain"/>
    <property type="match status" value="1"/>
</dbReference>
<dbReference type="InterPro" id="IPR010982">
    <property type="entry name" value="Lambda_DNA-bd_dom_sf"/>
</dbReference>
<dbReference type="SUPFAM" id="SSF47413">
    <property type="entry name" value="lambda repressor-like DNA-binding domains"/>
    <property type="match status" value="1"/>
</dbReference>
<accession>A0A099VZP0</accession>
<reference evidence="2 3" key="1">
    <citation type="submission" date="2014-05" db="EMBL/GenBank/DDBJ databases">
        <title>Novel Listeriaceae from food processing environments.</title>
        <authorList>
            <person name="den Bakker H.C."/>
        </authorList>
    </citation>
    <scope>NUCLEOTIDE SEQUENCE [LARGE SCALE GENOMIC DNA]</scope>
    <source>
        <strain evidence="2 3">FSL A5-0281</strain>
    </source>
</reference>
<dbReference type="Proteomes" id="UP000029844">
    <property type="component" value="Unassembled WGS sequence"/>
</dbReference>
<dbReference type="RefSeq" id="WP_036087964.1">
    <property type="nucleotide sequence ID" value="NZ_CBCSHQ010000003.1"/>
</dbReference>
<dbReference type="CDD" id="cd00093">
    <property type="entry name" value="HTH_XRE"/>
    <property type="match status" value="1"/>
</dbReference>
<dbReference type="GeneID" id="58718685"/>
<organism evidence="2 3">
    <name type="scientific">Listeria booriae</name>
    <dbReference type="NCBI Taxonomy" id="1552123"/>
    <lineage>
        <taxon>Bacteria</taxon>
        <taxon>Bacillati</taxon>
        <taxon>Bacillota</taxon>
        <taxon>Bacilli</taxon>
        <taxon>Bacillales</taxon>
        <taxon>Listeriaceae</taxon>
        <taxon>Listeria</taxon>
    </lineage>
</organism>
<comment type="caution">
    <text evidence="2">The sequence shown here is derived from an EMBL/GenBank/DDBJ whole genome shotgun (WGS) entry which is preliminary data.</text>
</comment>
<protein>
    <recommendedName>
        <fullName evidence="1">HTH cro/C1-type domain-containing protein</fullName>
    </recommendedName>
</protein>
<dbReference type="PANTHER" id="PTHR37038">
    <property type="entry name" value="TRANSCRIPTIONAL REGULATOR-RELATED"/>
    <property type="match status" value="1"/>
</dbReference>
<keyword evidence="3" id="KW-1185">Reference proteome</keyword>
<dbReference type="Pfam" id="PF12844">
    <property type="entry name" value="HTH_19"/>
    <property type="match status" value="1"/>
</dbReference>
<dbReference type="eggNOG" id="COG1396">
    <property type="taxonomic scope" value="Bacteria"/>
</dbReference>
<feature type="domain" description="HTH cro/C1-type" evidence="1">
    <location>
        <begin position="7"/>
        <end position="60"/>
    </location>
</feature>
<sequence length="290" mass="34728">MNFGATIKKIRKDKNLTQKELSDGILTRSHLSQIETNNYFPSYDKFFLLLDRLNVVFEEFLFIQNDQKMQFKQQIRSKISEAANLNDTEKLKNLAITAKDLHEKTEDITYYHYMLICKALISYNMTHTVNDEMIKFVNPIKEYLFKMDNWYLYELKLFNNIIYSLTVEEALLFSRTSLKRLDNFQYFMEFQHTEQHIYLNLSTLCMEYEDFEAAKYFAEIAIEKAKKYTLVYEKICSEMNNAIARIKLGEGDTAYEVIKKNMLIINYLEFENLHKHFSKFLKKFKIEVDV</sequence>
<dbReference type="InterPro" id="IPR001387">
    <property type="entry name" value="Cro/C1-type_HTH"/>
</dbReference>
<dbReference type="GO" id="GO:0003677">
    <property type="term" value="F:DNA binding"/>
    <property type="evidence" value="ECO:0007669"/>
    <property type="project" value="InterPro"/>
</dbReference>
<dbReference type="NCBIfam" id="TIGR01716">
    <property type="entry name" value="RGG_Cterm"/>
    <property type="match status" value="1"/>
</dbReference>
<dbReference type="OrthoDB" id="2360592at2"/>
<gene>
    <name evidence="2" type="ORF">EP57_15210</name>
</gene>
<dbReference type="PROSITE" id="PS50943">
    <property type="entry name" value="HTH_CROC1"/>
    <property type="match status" value="1"/>
</dbReference>
<evidence type="ECO:0000313" key="2">
    <source>
        <dbReference type="EMBL" id="KGL37906.1"/>
    </source>
</evidence>